<name>A0A0S4IZT4_BODSA</name>
<evidence type="ECO:0000313" key="1">
    <source>
        <dbReference type="EMBL" id="CUG35324.1"/>
    </source>
</evidence>
<dbReference type="AlphaFoldDB" id="A0A0S4IZT4"/>
<protein>
    <submittedName>
        <fullName evidence="1">Uncharacterized protein</fullName>
    </submittedName>
</protein>
<dbReference type="Proteomes" id="UP000051952">
    <property type="component" value="Unassembled WGS sequence"/>
</dbReference>
<keyword evidence="2" id="KW-1185">Reference proteome</keyword>
<dbReference type="VEuPathDB" id="TriTrypDB:BSAL_78105"/>
<organism evidence="1 2">
    <name type="scientific">Bodo saltans</name>
    <name type="common">Flagellated protozoan</name>
    <dbReference type="NCBI Taxonomy" id="75058"/>
    <lineage>
        <taxon>Eukaryota</taxon>
        <taxon>Discoba</taxon>
        <taxon>Euglenozoa</taxon>
        <taxon>Kinetoplastea</taxon>
        <taxon>Metakinetoplastina</taxon>
        <taxon>Eubodonida</taxon>
        <taxon>Bodonidae</taxon>
        <taxon>Bodo</taxon>
    </lineage>
</organism>
<proteinExistence type="predicted"/>
<evidence type="ECO:0000313" key="2">
    <source>
        <dbReference type="Proteomes" id="UP000051952"/>
    </source>
</evidence>
<accession>A0A0S4IZT4</accession>
<sequence length="382" mass="42403">MASQEDWDALQRRHVTFEAAATEGKKELQRSRHFEVEDWSTKFVSDETIILMGGESGSGKTMHMLTANREQADVVVYVRGAQHHFAAALDAEATDKNRENVDCNIFVWNQQYRVFFEVLVVLVKAAIRNTNPMLGLCLQGWDVSEKAVFKVRLCLDEIGASTAFIRVCCAARPDALRKLLAWDDRVQLRIIAGGTGVDMKSETLGCETIGSEAPTFKHSIFSARGMSLYWNMRASLDGLTDNEFTDLKVAREKLMGKITWANVEKRKAALKNRDVILQACIKGLSTAIAKSRENDEPQGDNRASQRRLILEGLFSAVESDGGCAAALTNPRLAALIAARCNAVANEMVEKELCMSTSGTNIRQKILRPVEQEFKNINGLKDA</sequence>
<dbReference type="EMBL" id="CYKH01000766">
    <property type="protein sequence ID" value="CUG35324.1"/>
    <property type="molecule type" value="Genomic_DNA"/>
</dbReference>
<reference evidence="2" key="1">
    <citation type="submission" date="2015-09" db="EMBL/GenBank/DDBJ databases">
        <authorList>
            <consortium name="Pathogen Informatics"/>
        </authorList>
    </citation>
    <scope>NUCLEOTIDE SEQUENCE [LARGE SCALE GENOMIC DNA]</scope>
    <source>
        <strain evidence="2">Lake Konstanz</strain>
    </source>
</reference>
<gene>
    <name evidence="1" type="ORF">BSAL_78105</name>
</gene>